<dbReference type="GO" id="GO:0015949">
    <property type="term" value="P:nucleobase-containing small molecule interconversion"/>
    <property type="evidence" value="ECO:0007669"/>
    <property type="project" value="TreeGrafter"/>
</dbReference>
<dbReference type="Proteomes" id="UP000199470">
    <property type="component" value="Unassembled WGS sequence"/>
</dbReference>
<keyword evidence="3 8" id="KW-0547">Nucleotide-binding</keyword>
<protein>
    <recommendedName>
        <fullName evidence="8">Cytidylate kinase</fullName>
        <shortName evidence="8">CK</shortName>
        <ecNumber evidence="8">2.7.4.25</ecNumber>
    </recommendedName>
    <alternativeName>
        <fullName evidence="8">Cytidine monophosphate kinase</fullName>
        <shortName evidence="8">CMP kinase</shortName>
    </alternativeName>
</protein>
<dbReference type="HAMAP" id="MF_00238">
    <property type="entry name" value="Cytidyl_kinase_type1"/>
    <property type="match status" value="1"/>
</dbReference>
<comment type="catalytic activity">
    <reaction evidence="7 8">
        <text>CMP + ATP = CDP + ADP</text>
        <dbReference type="Rhea" id="RHEA:11600"/>
        <dbReference type="ChEBI" id="CHEBI:30616"/>
        <dbReference type="ChEBI" id="CHEBI:58069"/>
        <dbReference type="ChEBI" id="CHEBI:60377"/>
        <dbReference type="ChEBI" id="CHEBI:456216"/>
        <dbReference type="EC" id="2.7.4.25"/>
    </reaction>
</comment>
<comment type="similarity">
    <text evidence="1 8">Belongs to the cytidylate kinase family. Type 1 subfamily.</text>
</comment>
<keyword evidence="2 8" id="KW-0808">Transferase</keyword>
<keyword evidence="5 8" id="KW-0067">ATP-binding</keyword>
<dbReference type="InterPro" id="IPR011994">
    <property type="entry name" value="Cytidylate_kinase_dom"/>
</dbReference>
<evidence type="ECO:0000256" key="3">
    <source>
        <dbReference type="ARBA" id="ARBA00022741"/>
    </source>
</evidence>
<evidence type="ECO:0000256" key="4">
    <source>
        <dbReference type="ARBA" id="ARBA00022777"/>
    </source>
</evidence>
<evidence type="ECO:0000256" key="8">
    <source>
        <dbReference type="HAMAP-Rule" id="MF_00238"/>
    </source>
</evidence>
<evidence type="ECO:0000256" key="2">
    <source>
        <dbReference type="ARBA" id="ARBA00022679"/>
    </source>
</evidence>
<dbReference type="RefSeq" id="WP_093386192.1">
    <property type="nucleotide sequence ID" value="NZ_FOTW01000008.1"/>
</dbReference>
<evidence type="ECO:0000259" key="9">
    <source>
        <dbReference type="Pfam" id="PF02224"/>
    </source>
</evidence>
<dbReference type="OrthoDB" id="9807434at2"/>
<evidence type="ECO:0000256" key="1">
    <source>
        <dbReference type="ARBA" id="ARBA00009427"/>
    </source>
</evidence>
<evidence type="ECO:0000313" key="10">
    <source>
        <dbReference type="EMBL" id="SFL82615.1"/>
    </source>
</evidence>
<name>A0A1I4KV46_9BURK</name>
<proteinExistence type="inferred from homology"/>
<dbReference type="InterPro" id="IPR003136">
    <property type="entry name" value="Cytidylate_kin"/>
</dbReference>
<dbReference type="SUPFAM" id="SSF52540">
    <property type="entry name" value="P-loop containing nucleoside triphosphate hydrolases"/>
    <property type="match status" value="1"/>
</dbReference>
<feature type="domain" description="Cytidylate kinase" evidence="9">
    <location>
        <begin position="9"/>
        <end position="216"/>
    </location>
</feature>
<dbReference type="Pfam" id="PF02224">
    <property type="entry name" value="Cytidylate_kin"/>
    <property type="match status" value="1"/>
</dbReference>
<dbReference type="PANTHER" id="PTHR21299">
    <property type="entry name" value="CYTIDYLATE KINASE/PANTOATE-BETA-ALANINE LIGASE"/>
    <property type="match status" value="1"/>
</dbReference>
<feature type="binding site" evidence="8">
    <location>
        <begin position="13"/>
        <end position="21"/>
    </location>
    <ligand>
        <name>ATP</name>
        <dbReference type="ChEBI" id="CHEBI:30616"/>
    </ligand>
</feature>
<dbReference type="Gene3D" id="3.40.50.300">
    <property type="entry name" value="P-loop containing nucleotide triphosphate hydrolases"/>
    <property type="match status" value="1"/>
</dbReference>
<evidence type="ECO:0000256" key="6">
    <source>
        <dbReference type="ARBA" id="ARBA00047615"/>
    </source>
</evidence>
<sequence>MSTHSIPVIAIDGPTASGKGTVAHRVADKLGFHYLDSGALYRLTALSALRRGTDLADEHALAKLAEHLPCSFTGGNVILSHENVSDAIRAELVGNTASKIAALPSVRHALVGLQLGFRKAPGLVADGRDMGTVIFPHAPLKVFLTASVAARAERRYKQLIDKGIPANMEDLLMDLQARDDRDTHRAIAPLVPAEGAHVLDTSHMNADQAVDEVLKWYAAAMKS</sequence>
<comment type="subcellular location">
    <subcellularLocation>
        <location evidence="8">Cytoplasm</location>
    </subcellularLocation>
</comment>
<dbReference type="GO" id="GO:0005829">
    <property type="term" value="C:cytosol"/>
    <property type="evidence" value="ECO:0007669"/>
    <property type="project" value="TreeGrafter"/>
</dbReference>
<dbReference type="PANTHER" id="PTHR21299:SF2">
    <property type="entry name" value="CYTIDYLATE KINASE"/>
    <property type="match status" value="1"/>
</dbReference>
<organism evidence="10 11">
    <name type="scientific">Rugamonas rubra</name>
    <dbReference type="NCBI Taxonomy" id="758825"/>
    <lineage>
        <taxon>Bacteria</taxon>
        <taxon>Pseudomonadati</taxon>
        <taxon>Pseudomonadota</taxon>
        <taxon>Betaproteobacteria</taxon>
        <taxon>Burkholderiales</taxon>
        <taxon>Oxalobacteraceae</taxon>
        <taxon>Telluria group</taxon>
        <taxon>Rugamonas</taxon>
    </lineage>
</organism>
<reference evidence="10 11" key="1">
    <citation type="submission" date="2016-10" db="EMBL/GenBank/DDBJ databases">
        <authorList>
            <person name="de Groot N.N."/>
        </authorList>
    </citation>
    <scope>NUCLEOTIDE SEQUENCE [LARGE SCALE GENOMIC DNA]</scope>
    <source>
        <strain evidence="10 11">ATCC 43154</strain>
    </source>
</reference>
<dbReference type="GO" id="GO:0005524">
    <property type="term" value="F:ATP binding"/>
    <property type="evidence" value="ECO:0007669"/>
    <property type="project" value="UniProtKB-UniRule"/>
</dbReference>
<dbReference type="GO" id="GO:0006220">
    <property type="term" value="P:pyrimidine nucleotide metabolic process"/>
    <property type="evidence" value="ECO:0007669"/>
    <property type="project" value="UniProtKB-UniRule"/>
</dbReference>
<dbReference type="CDD" id="cd02020">
    <property type="entry name" value="CMPK"/>
    <property type="match status" value="1"/>
</dbReference>
<evidence type="ECO:0000256" key="5">
    <source>
        <dbReference type="ARBA" id="ARBA00022840"/>
    </source>
</evidence>
<dbReference type="EC" id="2.7.4.25" evidence="8"/>
<keyword evidence="4 8" id="KW-0418">Kinase</keyword>
<dbReference type="STRING" id="758825.SAMN02982985_01655"/>
<dbReference type="AlphaFoldDB" id="A0A1I4KV46"/>
<gene>
    <name evidence="8" type="primary">cmk</name>
    <name evidence="10" type="ORF">SAMN02982985_01655</name>
</gene>
<dbReference type="GO" id="GO:0036430">
    <property type="term" value="F:CMP kinase activity"/>
    <property type="evidence" value="ECO:0007669"/>
    <property type="project" value="RHEA"/>
</dbReference>
<evidence type="ECO:0000256" key="7">
    <source>
        <dbReference type="ARBA" id="ARBA00048478"/>
    </source>
</evidence>
<dbReference type="GO" id="GO:0036431">
    <property type="term" value="F:dCMP kinase activity"/>
    <property type="evidence" value="ECO:0007669"/>
    <property type="project" value="InterPro"/>
</dbReference>
<keyword evidence="11" id="KW-1185">Reference proteome</keyword>
<dbReference type="InterPro" id="IPR027417">
    <property type="entry name" value="P-loop_NTPase"/>
</dbReference>
<evidence type="ECO:0000313" key="11">
    <source>
        <dbReference type="Proteomes" id="UP000199470"/>
    </source>
</evidence>
<dbReference type="EMBL" id="FOTW01000008">
    <property type="protein sequence ID" value="SFL82615.1"/>
    <property type="molecule type" value="Genomic_DNA"/>
</dbReference>
<accession>A0A1I4KV46</accession>
<keyword evidence="8" id="KW-0963">Cytoplasm</keyword>
<comment type="catalytic activity">
    <reaction evidence="6 8">
        <text>dCMP + ATP = dCDP + ADP</text>
        <dbReference type="Rhea" id="RHEA:25094"/>
        <dbReference type="ChEBI" id="CHEBI:30616"/>
        <dbReference type="ChEBI" id="CHEBI:57566"/>
        <dbReference type="ChEBI" id="CHEBI:58593"/>
        <dbReference type="ChEBI" id="CHEBI:456216"/>
        <dbReference type="EC" id="2.7.4.25"/>
    </reaction>
</comment>
<dbReference type="NCBIfam" id="TIGR00017">
    <property type="entry name" value="cmk"/>
    <property type="match status" value="1"/>
</dbReference>